<feature type="non-terminal residue" evidence="8">
    <location>
        <position position="2071"/>
    </location>
</feature>
<feature type="compositionally biased region" description="Polar residues" evidence="4">
    <location>
        <begin position="1236"/>
        <end position="1247"/>
    </location>
</feature>
<dbReference type="Pfam" id="PF20421">
    <property type="entry name" value="DHR-2_Lobe_C"/>
    <property type="match status" value="1"/>
</dbReference>
<feature type="region of interest" description="Disordered" evidence="4">
    <location>
        <begin position="1180"/>
        <end position="1199"/>
    </location>
</feature>
<organism evidence="8 9">
    <name type="scientific">Atractosteus spatula</name>
    <name type="common">Alligator gar</name>
    <name type="synonym">Lepisosteus spatula</name>
    <dbReference type="NCBI Taxonomy" id="7917"/>
    <lineage>
        <taxon>Eukaryota</taxon>
        <taxon>Metazoa</taxon>
        <taxon>Chordata</taxon>
        <taxon>Craniata</taxon>
        <taxon>Vertebrata</taxon>
        <taxon>Euteleostomi</taxon>
        <taxon>Actinopterygii</taxon>
        <taxon>Neopterygii</taxon>
        <taxon>Holostei</taxon>
        <taxon>Semionotiformes</taxon>
        <taxon>Lepisosteidae</taxon>
        <taxon>Atractosteus</taxon>
    </lineage>
</organism>
<dbReference type="InterPro" id="IPR011993">
    <property type="entry name" value="PH-like_dom_sf"/>
</dbReference>
<feature type="domain" description="PH" evidence="5">
    <location>
        <begin position="164"/>
        <end position="271"/>
    </location>
</feature>
<evidence type="ECO:0000256" key="1">
    <source>
        <dbReference type="ARBA" id="ARBA00022553"/>
    </source>
</evidence>
<dbReference type="PANTHER" id="PTHR23317:SF77">
    <property type="entry name" value="DEDICATOR OF CYTOKINESIS PROTEIN 9"/>
    <property type="match status" value="1"/>
</dbReference>
<dbReference type="InterPro" id="IPR046773">
    <property type="entry name" value="DOCKER_Lobe_C"/>
</dbReference>
<dbReference type="InterPro" id="IPR001849">
    <property type="entry name" value="PH_domain"/>
</dbReference>
<proteinExistence type="inferred from homology"/>
<evidence type="ECO:0000256" key="4">
    <source>
        <dbReference type="SAM" id="MobiDB-lite"/>
    </source>
</evidence>
<dbReference type="InterPro" id="IPR046770">
    <property type="entry name" value="DOCKER_Lobe_B"/>
</dbReference>
<evidence type="ECO:0000259" key="5">
    <source>
        <dbReference type="PROSITE" id="PS50003"/>
    </source>
</evidence>
<evidence type="ECO:0000259" key="7">
    <source>
        <dbReference type="PROSITE" id="PS51651"/>
    </source>
</evidence>
<evidence type="ECO:0000256" key="2">
    <source>
        <dbReference type="ARBA" id="ARBA00022658"/>
    </source>
</evidence>
<feature type="region of interest" description="Disordered" evidence="4">
    <location>
        <begin position="1236"/>
        <end position="1264"/>
    </location>
</feature>
<dbReference type="Proteomes" id="UP000736164">
    <property type="component" value="Unassembled WGS sequence"/>
</dbReference>
<reference evidence="8" key="1">
    <citation type="journal article" date="2021" name="Cell">
        <title>Tracing the genetic footprints of vertebrate landing in non-teleost ray-finned fishes.</title>
        <authorList>
            <person name="Bi X."/>
            <person name="Wang K."/>
            <person name="Yang L."/>
            <person name="Pan H."/>
            <person name="Jiang H."/>
            <person name="Wei Q."/>
            <person name="Fang M."/>
            <person name="Yu H."/>
            <person name="Zhu C."/>
            <person name="Cai Y."/>
            <person name="He Y."/>
            <person name="Gan X."/>
            <person name="Zeng H."/>
            <person name="Yu D."/>
            <person name="Zhu Y."/>
            <person name="Jiang H."/>
            <person name="Qiu Q."/>
            <person name="Yang H."/>
            <person name="Zhang Y.E."/>
            <person name="Wang W."/>
            <person name="Zhu M."/>
            <person name="He S."/>
            <person name="Zhang G."/>
        </authorList>
    </citation>
    <scope>NUCLEOTIDE SEQUENCE</scope>
    <source>
        <strain evidence="8">Allg_001</strain>
    </source>
</reference>
<dbReference type="Pfam" id="PF14429">
    <property type="entry name" value="DOCK-C2"/>
    <property type="match status" value="1"/>
</dbReference>
<dbReference type="Pfam" id="PF06920">
    <property type="entry name" value="DHR-2_Lobe_A"/>
    <property type="match status" value="1"/>
</dbReference>
<dbReference type="InterPro" id="IPR043162">
    <property type="entry name" value="DOCK_C_lobe_C"/>
</dbReference>
<dbReference type="Pfam" id="PF00169">
    <property type="entry name" value="PH"/>
    <property type="match status" value="1"/>
</dbReference>
<dbReference type="PROSITE" id="PS51650">
    <property type="entry name" value="C2_DOCK"/>
    <property type="match status" value="1"/>
</dbReference>
<dbReference type="Gene3D" id="1.25.40.410">
    <property type="match status" value="1"/>
</dbReference>
<dbReference type="InterPro" id="IPR035892">
    <property type="entry name" value="C2_domain_sf"/>
</dbReference>
<dbReference type="GO" id="GO:0005085">
    <property type="term" value="F:guanyl-nucleotide exchange factor activity"/>
    <property type="evidence" value="ECO:0007669"/>
    <property type="project" value="UniProtKB-KW"/>
</dbReference>
<dbReference type="Gene3D" id="1.20.58.740">
    <property type="match status" value="1"/>
</dbReference>
<dbReference type="Pfam" id="PF11878">
    <property type="entry name" value="DOCK_C-D_N"/>
    <property type="match status" value="1"/>
</dbReference>
<dbReference type="CDD" id="cd13267">
    <property type="entry name" value="PH_DOCK-D"/>
    <property type="match status" value="1"/>
</dbReference>
<gene>
    <name evidence="8" type="primary">Dock9</name>
    <name evidence="8" type="ORF">GTO95_0014477</name>
</gene>
<dbReference type="CDD" id="cd08697">
    <property type="entry name" value="C2_Dock-D"/>
    <property type="match status" value="1"/>
</dbReference>
<feature type="non-terminal residue" evidence="8">
    <location>
        <position position="1"/>
    </location>
</feature>
<feature type="domain" description="DOCKER" evidence="7">
    <location>
        <begin position="1605"/>
        <end position="2032"/>
    </location>
</feature>
<evidence type="ECO:0000313" key="8">
    <source>
        <dbReference type="EMBL" id="MBN3316089.1"/>
    </source>
</evidence>
<sequence length="2071" mass="235599">MSHTVHPETRKFTRGLSKPGTAAELRQSVSEVVRTSVLVAKPKVIEPIDYENVLVQRKTQILSDALRDMLQFPLEDFQISMLRRSGRTIYPTVPENAEKEAQSLFVQEVNWHFVNYKYEDYSGDFRQLPNKVSRPDKLPVHVFEVDEDVDKDEDTASLGSQKGGVTKHGWLYKGNMNSAISVTMRSFKRRYFHLTQLGDGSYNLNFYKDEKLAREPKGSIFLDSCMGVVQNNKVRRFAFELKMQDKSTYLLAADSEVEMEEWISTLNKILHSSFELAMQEKRNGETHEDDDQGKADSSSASMDSFQSGRDIESKTRSETRLKLFTLDPDTQKLDFSGIEPDTKPFEEKFGKRILVNCNDLSFNLQSCVAENEEGPTTNVEPFFVTLSLFDVQNSRKISADFHVDLNHPSVRHMISNPSSQYMNGGGEAALGPQRMFNGLAESMLQYPKQGIFSVTCPHPDIFLVARIEKVLQGGITHCAEPYMKSSDSAKAAQKVLKNAKVACSRLGQYRMPFAWAARSVFKDASGTLDKSSRFSAIYRQDSNKLSNEDMLKLLADFRKPEKMSKLPVILGNLDITIDSVAPDITNGVTSSYIPVKPFENNGKANVFLEVEEFVPCIAKCSQPFTTYNNHLYVYPKHLKYDSQKSFAKARNIAVCIEFKDSDEEDAQPLKCIYNRPGGPLFVKNIFAAVLHHQQNPEFYDEIKIELPTQLHEKHHLLFTFYHVSCDSTSKGSTKKKDVIETQVGFGWLPLLKDGRVIMNEQQILVSATLPAGYLSCQEAGIGKHSGPEVKWVDGGKPLFKIATHLVSTVYTQDQHLHNFFHHCQSAQSINQASGGELVKYLKSLHAMEGHVMVRFLPTILNQLFRVLTRATQEDVAVNVTRVMIHIVSQCHEEGLEHYLRSYVKYVFKIEPCAATSTKTVHEELAKAMTAILKPSTDFLTSNKLLKYSWYFFEALVKSMAQYLIESSKVKLSRNQRFSASFHHTVETLVNMLMPHITQKYFKYHYVCLALLQRCFTFMDRGFVFKQINNYINCFVPGDPKTLYEFKFEFLRVVCNHEHYVPLNLPMPFGKGRIQRFQDLQLDYSLTDDFCRNHFLVGLLLREVGSALQEFREIRQIAISVLKGLMIKHTFDDRYSSKSQQARLATLYFPLFSLLQENVHRLNVKDVSPFAINQSNNNVRDDSLLGSAMMTPQKPGSSLDNSLHKDVFGVISGTASPHASSTPNINSVRHADSRGSLISTDSGSSLQEKGSDKTNSLDKNQPASSLGSCVIRCDKLDQAEIKSLLMCFLHVLKSMSEDALFTYWNKASSTELMDFFTLVEVCLHQFRYMGKRYIARNQEGVGPVAHERKSQTLPVSQLMMHAKLQQLSSLDNSYTFNHSYTHSDADVLNQSLLEANIATEVCLTVLDTLSIFIMGFKTQLCADHGHNPLMKKVFEVLLCFLQINQSEAALKQVFTSLRTFIYKFPCTFFDGRADMCASFCYEILKCCNSKLSSIRSDAAHLLYFLMKSNFDYTGRKSFVRTHLQVVIAVSQLIADVIGIGGTRFQQSLSIINNCANSDKTVKNTAFPWDVKDLTKRIRTVLMATAQMKEHEKDPEMLVDLQYSLAKSYASTPELRKTWLDSMARIHVKNGDLSEAAMCYIHVAALVAEYLRRKGMFKQGCSAFRVVTPNIEEEASMMEDVGMQDVHFNEDVLMELLEQCGDGLWKAERYEVIADIYKLIIPIYEKRRDFEKLAHLYDTLHRAYSKVTEVMHTGKRLLGTYFRVAFFGQGFFEDEDGKEYIYKEPKFTPLSEISQRLLKLYSDKFGQENVKMIQDSGRINPKDLDSKYAYIQVTHVTPYLDEKELADRKTDFEKSHNIRRFVFEMPFTVSGKKQGGVDEQCKRRTILTTTHSFPYVKKRIAVMYQHQTDLNPIEVAIDEMSKKVAELRQLCSASEVDMIRLQLKLQGSVSVQVNAGPLAYARAFLDDASSKRYPDNKVKQLKEVFRQFVEACGQGLSINERLIKEDQLEYQEEMKANYREMARELSEIMHEQISPVDDGVKSVLPDSLHIFNAISGTPTSTTIQGIPSSSSVV</sequence>
<accession>A0A8J7NQ62</accession>
<dbReference type="PANTHER" id="PTHR23317">
    <property type="entry name" value="DEDICATOR OF CYTOKINESIS DOCK"/>
    <property type="match status" value="1"/>
</dbReference>
<evidence type="ECO:0000259" key="6">
    <source>
        <dbReference type="PROSITE" id="PS51650"/>
    </source>
</evidence>
<dbReference type="InterPro" id="IPR016024">
    <property type="entry name" value="ARM-type_fold"/>
</dbReference>
<dbReference type="CDD" id="cd11698">
    <property type="entry name" value="DHR2_DOCK9"/>
    <property type="match status" value="1"/>
</dbReference>
<evidence type="ECO:0000256" key="3">
    <source>
        <dbReference type="PROSITE-ProRule" id="PRU00983"/>
    </source>
</evidence>
<keyword evidence="2" id="KW-0344">Guanine-nucleotide releasing factor</keyword>
<dbReference type="InterPro" id="IPR021816">
    <property type="entry name" value="DOCK_C/D_N"/>
</dbReference>
<keyword evidence="9" id="KW-1185">Reference proteome</keyword>
<name>A0A8J7NQ62_ATRSP</name>
<dbReference type="Gene3D" id="2.30.29.30">
    <property type="entry name" value="Pleckstrin-homology domain (PH domain)/Phosphotyrosine-binding domain (PTB)"/>
    <property type="match status" value="1"/>
</dbReference>
<dbReference type="GO" id="GO:0007264">
    <property type="term" value="P:small GTPase-mediated signal transduction"/>
    <property type="evidence" value="ECO:0007669"/>
    <property type="project" value="InterPro"/>
</dbReference>
<dbReference type="EMBL" id="JAAWVO010027036">
    <property type="protein sequence ID" value="MBN3316089.1"/>
    <property type="molecule type" value="Genomic_DNA"/>
</dbReference>
<comment type="caution">
    <text evidence="8">The sequence shown here is derived from an EMBL/GenBank/DDBJ whole genome shotgun (WGS) entry which is preliminary data.</text>
</comment>
<evidence type="ECO:0000313" key="9">
    <source>
        <dbReference type="Proteomes" id="UP000736164"/>
    </source>
</evidence>
<dbReference type="PROSITE" id="PS50003">
    <property type="entry name" value="PH_DOMAIN"/>
    <property type="match status" value="1"/>
</dbReference>
<dbReference type="FunFam" id="2.30.29.30:FF:000016">
    <property type="entry name" value="dedicator of cytokinesis protein 9 isoform X1"/>
    <property type="match status" value="1"/>
</dbReference>
<dbReference type="SUPFAM" id="SSF48371">
    <property type="entry name" value="ARM repeat"/>
    <property type="match status" value="1"/>
</dbReference>
<dbReference type="Pfam" id="PF20422">
    <property type="entry name" value="DHR-2_Lobe_B"/>
    <property type="match status" value="1"/>
</dbReference>
<dbReference type="Gene3D" id="2.60.40.150">
    <property type="entry name" value="C2 domain"/>
    <property type="match status" value="1"/>
</dbReference>
<dbReference type="InterPro" id="IPR027007">
    <property type="entry name" value="C2_DOCK-type_domain"/>
</dbReference>
<protein>
    <submittedName>
        <fullName evidence="8">DOCK9 protein</fullName>
    </submittedName>
</protein>
<dbReference type="FunFam" id="1.20.58.740:FF:000001">
    <property type="entry name" value="dedicator of cytokinesis protein 9 isoform X1"/>
    <property type="match status" value="1"/>
</dbReference>
<dbReference type="InterPro" id="IPR046769">
    <property type="entry name" value="DOCKER_Lobe_A"/>
</dbReference>
<keyword evidence="1" id="KW-0597">Phosphoprotein</keyword>
<dbReference type="InterPro" id="IPR027357">
    <property type="entry name" value="DOCKER_dom"/>
</dbReference>
<dbReference type="InterPro" id="IPR037809">
    <property type="entry name" value="C2_Dock-D"/>
</dbReference>
<dbReference type="SUPFAM" id="SSF50729">
    <property type="entry name" value="PH domain-like"/>
    <property type="match status" value="1"/>
</dbReference>
<feature type="region of interest" description="Disordered" evidence="4">
    <location>
        <begin position="281"/>
        <end position="314"/>
    </location>
</feature>
<dbReference type="PROSITE" id="PS51651">
    <property type="entry name" value="DOCKER"/>
    <property type="match status" value="1"/>
</dbReference>
<comment type="similarity">
    <text evidence="3">Belongs to the DOCK family.</text>
</comment>
<dbReference type="FunFam" id="2.60.40.150:FF:000015">
    <property type="entry name" value="dedicator of cytokinesis protein 9 isoform X1"/>
    <property type="match status" value="1"/>
</dbReference>
<feature type="domain" description="C2 DOCK-type" evidence="6">
    <location>
        <begin position="628"/>
        <end position="806"/>
    </location>
</feature>
<dbReference type="FunFam" id="1.25.40.410:FF:000001">
    <property type="entry name" value="dedicator of cytokinesis protein 9 isoform X2"/>
    <property type="match status" value="1"/>
</dbReference>
<dbReference type="SMART" id="SM00233">
    <property type="entry name" value="PH"/>
    <property type="match status" value="1"/>
</dbReference>
<dbReference type="InterPro" id="IPR043161">
    <property type="entry name" value="DOCK_C_lobe_A"/>
</dbReference>
<dbReference type="InterPro" id="IPR026791">
    <property type="entry name" value="DOCK"/>
</dbReference>
<feature type="compositionally biased region" description="Low complexity" evidence="4">
    <location>
        <begin position="295"/>
        <end position="304"/>
    </location>
</feature>